<dbReference type="SUPFAM" id="SSF55811">
    <property type="entry name" value="Nudix"/>
    <property type="match status" value="1"/>
</dbReference>
<dbReference type="InterPro" id="IPR039121">
    <property type="entry name" value="NUDT19"/>
</dbReference>
<protein>
    <recommendedName>
        <fullName evidence="7">Nudix hydrolase domain-containing protein</fullName>
    </recommendedName>
</protein>
<gene>
    <name evidence="8" type="ORF">EDC22_104113</name>
</gene>
<evidence type="ECO:0000259" key="7">
    <source>
        <dbReference type="PROSITE" id="PS51462"/>
    </source>
</evidence>
<organism evidence="8 9">
    <name type="scientific">Tepidamorphus gemmatus</name>
    <dbReference type="NCBI Taxonomy" id="747076"/>
    <lineage>
        <taxon>Bacteria</taxon>
        <taxon>Pseudomonadati</taxon>
        <taxon>Pseudomonadota</taxon>
        <taxon>Alphaproteobacteria</taxon>
        <taxon>Hyphomicrobiales</taxon>
        <taxon>Tepidamorphaceae</taxon>
        <taxon>Tepidamorphus</taxon>
    </lineage>
</organism>
<comment type="caution">
    <text evidence="8">The sequence shown here is derived from an EMBL/GenBank/DDBJ whole genome shotgun (WGS) entry which is preliminary data.</text>
</comment>
<dbReference type="AlphaFoldDB" id="A0A4R3MD27"/>
<evidence type="ECO:0000313" key="9">
    <source>
        <dbReference type="Proteomes" id="UP000295678"/>
    </source>
</evidence>
<evidence type="ECO:0000256" key="4">
    <source>
        <dbReference type="ARBA" id="ARBA00022801"/>
    </source>
</evidence>
<proteinExistence type="predicted"/>
<comment type="cofactor">
    <cofactor evidence="1">
        <name>Mn(2+)</name>
        <dbReference type="ChEBI" id="CHEBI:29035"/>
    </cofactor>
</comment>
<evidence type="ECO:0000256" key="6">
    <source>
        <dbReference type="ARBA" id="ARBA00023211"/>
    </source>
</evidence>
<dbReference type="EMBL" id="SMAK01000004">
    <property type="protein sequence ID" value="TCT11356.1"/>
    <property type="molecule type" value="Genomic_DNA"/>
</dbReference>
<dbReference type="OrthoDB" id="9805905at2"/>
<feature type="domain" description="Nudix hydrolase" evidence="7">
    <location>
        <begin position="22"/>
        <end position="215"/>
    </location>
</feature>
<dbReference type="InterPro" id="IPR015797">
    <property type="entry name" value="NUDIX_hydrolase-like_dom_sf"/>
</dbReference>
<dbReference type="GO" id="GO:0046872">
    <property type="term" value="F:metal ion binding"/>
    <property type="evidence" value="ECO:0007669"/>
    <property type="project" value="UniProtKB-KW"/>
</dbReference>
<dbReference type="Gene3D" id="3.90.79.10">
    <property type="entry name" value="Nucleoside Triphosphate Pyrophosphohydrolase"/>
    <property type="match status" value="1"/>
</dbReference>
<evidence type="ECO:0000256" key="1">
    <source>
        <dbReference type="ARBA" id="ARBA00001936"/>
    </source>
</evidence>
<dbReference type="GO" id="GO:0016818">
    <property type="term" value="F:hydrolase activity, acting on acid anhydrides, in phosphorus-containing anhydrides"/>
    <property type="evidence" value="ECO:0007669"/>
    <property type="project" value="InterPro"/>
</dbReference>
<evidence type="ECO:0000313" key="8">
    <source>
        <dbReference type="EMBL" id="TCT11356.1"/>
    </source>
</evidence>
<keyword evidence="5" id="KW-0460">Magnesium</keyword>
<dbReference type="PROSITE" id="PS51462">
    <property type="entry name" value="NUDIX"/>
    <property type="match status" value="1"/>
</dbReference>
<keyword evidence="9" id="KW-1185">Reference proteome</keyword>
<name>A0A4R3MD27_9HYPH</name>
<evidence type="ECO:0000256" key="3">
    <source>
        <dbReference type="ARBA" id="ARBA00022723"/>
    </source>
</evidence>
<accession>A0A4R3MD27</accession>
<dbReference type="PANTHER" id="PTHR12318">
    <property type="entry name" value="TESTOSTERONE-REGULATED PROTEIN RP2"/>
    <property type="match status" value="1"/>
</dbReference>
<dbReference type="InterPro" id="IPR000086">
    <property type="entry name" value="NUDIX_hydrolase_dom"/>
</dbReference>
<evidence type="ECO:0000256" key="2">
    <source>
        <dbReference type="ARBA" id="ARBA00001946"/>
    </source>
</evidence>
<dbReference type="Proteomes" id="UP000295678">
    <property type="component" value="Unassembled WGS sequence"/>
</dbReference>
<dbReference type="PANTHER" id="PTHR12318:SF0">
    <property type="entry name" value="ACYL-COENZYME A DIPHOSPHATASE NUDT19"/>
    <property type="match status" value="1"/>
</dbReference>
<keyword evidence="3" id="KW-0479">Metal-binding</keyword>
<comment type="cofactor">
    <cofactor evidence="2">
        <name>Mg(2+)</name>
        <dbReference type="ChEBI" id="CHEBI:18420"/>
    </cofactor>
</comment>
<sequence>MTANEKLINEATRTFEHPNVRPSDSASLIIVDRRAGVPYVLMGKRSERHVFYPGAFVFPGGRVDPRDGHAPLAGDLDPATRTRLLTRMRGRTSEHRARAIALAGIREAFEEAGILIGRPGKPHKSAPADWQLFLSHGLLPDLSRLAFIMRAITPPRRPRRFDNRFFAVEADAIALELPASRRPSDELGELIWLPIEEARSLKIPAVTQVALNELEDRLAAPGGLAADLPVPYYHAIRQKFLRELL</sequence>
<evidence type="ECO:0000256" key="5">
    <source>
        <dbReference type="ARBA" id="ARBA00022842"/>
    </source>
</evidence>
<reference evidence="8 9" key="1">
    <citation type="submission" date="2019-03" db="EMBL/GenBank/DDBJ databases">
        <title>Genomic Encyclopedia of Type Strains, Phase IV (KMG-IV): sequencing the most valuable type-strain genomes for metagenomic binning, comparative biology and taxonomic classification.</title>
        <authorList>
            <person name="Goeker M."/>
        </authorList>
    </citation>
    <scope>NUCLEOTIDE SEQUENCE [LARGE SCALE GENOMIC DNA]</scope>
    <source>
        <strain evidence="8 9">DSM 19345</strain>
    </source>
</reference>
<keyword evidence="6" id="KW-0464">Manganese</keyword>
<dbReference type="RefSeq" id="WP_132806121.1">
    <property type="nucleotide sequence ID" value="NZ_SMAK01000004.1"/>
</dbReference>
<keyword evidence="4" id="KW-0378">Hydrolase</keyword>
<dbReference type="CDD" id="cd18870">
    <property type="entry name" value="NUDIX_AcylCoAdiphos_Nudt19"/>
    <property type="match status" value="1"/>
</dbReference>